<proteinExistence type="predicted"/>
<keyword evidence="1" id="KW-1133">Transmembrane helix</keyword>
<dbReference type="AlphaFoldDB" id="A0A2P1P8C5"/>
<dbReference type="EMBL" id="CP027845">
    <property type="protein sequence ID" value="AVP87519.1"/>
    <property type="molecule type" value="Genomic_DNA"/>
</dbReference>
<keyword evidence="1" id="KW-0812">Transmembrane</keyword>
<dbReference type="KEGG" id="ptc:phytr_5760"/>
<dbReference type="Gene3D" id="1.25.40.20">
    <property type="entry name" value="Ankyrin repeat-containing domain"/>
    <property type="match status" value="1"/>
</dbReference>
<organism evidence="2 3">
    <name type="scientific">Candidatus Phycorickettsia trachydisci</name>
    <dbReference type="NCBI Taxonomy" id="2115978"/>
    <lineage>
        <taxon>Bacteria</taxon>
        <taxon>Pseudomonadati</taxon>
        <taxon>Pseudomonadota</taxon>
        <taxon>Alphaproteobacteria</taxon>
        <taxon>Rickettsiales</taxon>
        <taxon>Rickettsiaceae</taxon>
        <taxon>Candidatus Phycorickettsia</taxon>
    </lineage>
</organism>
<feature type="transmembrane region" description="Helical" evidence="1">
    <location>
        <begin position="73"/>
        <end position="91"/>
    </location>
</feature>
<protein>
    <recommendedName>
        <fullName evidence="4">Ankyrin repeat-containing protein</fullName>
    </recommendedName>
</protein>
<keyword evidence="3" id="KW-1185">Reference proteome</keyword>
<dbReference type="InterPro" id="IPR002110">
    <property type="entry name" value="Ankyrin_rpt"/>
</dbReference>
<sequence length="658" mass="74576">MDTDDPLIAKIVHFMEDGSRAMELFAKTNEYRLSQEEYANKLNAAIKDNNPELFFSIIKKRVLCQNFDITLKYYYLGIIVPTMMTLAAYKILWPEDKYTFKNFFYITSALTPLFLEALIGSLTKSGQFGPPGLLELTTFALISYHLQLITEIKDVEATDFIAGPLFGILGRGGCLMIAYGLSQIKGMQNVDVELISGSFGTLGKGMCLMISQVQNLFRSFSFDKDKETYQQALLNLVDSGNVDMVKVLLSEVPRAILKATGQDNLSPLLITAAKQNNPQMFKHLVENGFAIRFDKFPEFYETPNGDYISLILRHLLILKISTSEENFGEIKEFLNNPEFNDVIKDSAPAIVRNENILDLLIDIKGANLMRNSDSLLHVAINYRKYNSVKKLIKCGVDVHLPSIISNFTYVLNVAHYQPERCDVNLLKIIAVFICNQVPIIIDLSRINLINIDQILAVMSQGSNPENPEKEFSLDKLELLCGITNLLIAGAEAKSIEEYNDYSTVGLIVLPENYNIKLQEFANRNITILTFSEVKEALKHHTIKEFWRLHKILQNFLHNLYTLKNTIQYQELWVQKLLENIEVIEDSIGLLSLYYLSKTPYDEPINTNGRIVHKIFGSLTSKEIGHLAITCQHPEDVMEPAHLLAQYKSADVVNDDPIS</sequence>
<name>A0A2P1P8C5_9RICK</name>
<dbReference type="RefSeq" id="WP_106874378.1">
    <property type="nucleotide sequence ID" value="NZ_CP027845.1"/>
</dbReference>
<reference evidence="2 3" key="1">
    <citation type="submission" date="2018-03" db="EMBL/GenBank/DDBJ databases">
        <title>A gene transfer event suggests a long-term partnership between eustigmatophyte algae and a novel lineage of endosymbiotic bacteria.</title>
        <authorList>
            <person name="Yurchenko T."/>
            <person name="Sevcikova T."/>
            <person name="Pribyl P."/>
            <person name="El Karkouri K."/>
            <person name="Klimes V."/>
            <person name="Amaral R."/>
            <person name="Zbrankova V."/>
            <person name="Kim E."/>
            <person name="Raoult D."/>
            <person name="Santos L.M.A."/>
            <person name="Elias M."/>
        </authorList>
    </citation>
    <scope>NUCLEOTIDE SEQUENCE [LARGE SCALE GENOMIC DNA]</scope>
    <source>
        <strain evidence="2">CCALA 838</strain>
    </source>
</reference>
<evidence type="ECO:0000313" key="3">
    <source>
        <dbReference type="Proteomes" id="UP000241762"/>
    </source>
</evidence>
<evidence type="ECO:0000313" key="2">
    <source>
        <dbReference type="EMBL" id="AVP87519.1"/>
    </source>
</evidence>
<dbReference type="SMART" id="SM00248">
    <property type="entry name" value="ANK"/>
    <property type="match status" value="3"/>
</dbReference>
<dbReference type="SUPFAM" id="SSF48403">
    <property type="entry name" value="Ankyrin repeat"/>
    <property type="match status" value="1"/>
</dbReference>
<evidence type="ECO:0008006" key="4">
    <source>
        <dbReference type="Google" id="ProtNLM"/>
    </source>
</evidence>
<dbReference type="OrthoDB" id="54411at2"/>
<dbReference type="Proteomes" id="UP000241762">
    <property type="component" value="Chromosome"/>
</dbReference>
<dbReference type="InterPro" id="IPR036770">
    <property type="entry name" value="Ankyrin_rpt-contain_sf"/>
</dbReference>
<accession>A0A2P1P8C5</accession>
<gene>
    <name evidence="2" type="ORF">phytr_5760</name>
</gene>
<evidence type="ECO:0000256" key="1">
    <source>
        <dbReference type="SAM" id="Phobius"/>
    </source>
</evidence>
<keyword evidence="1" id="KW-0472">Membrane</keyword>